<organism evidence="2 3">
    <name type="scientific">Flavobacterium subsaxonicum WB 4.1-42 = DSM 21790</name>
    <dbReference type="NCBI Taxonomy" id="1121898"/>
    <lineage>
        <taxon>Bacteria</taxon>
        <taxon>Pseudomonadati</taxon>
        <taxon>Bacteroidota</taxon>
        <taxon>Flavobacteriia</taxon>
        <taxon>Flavobacteriales</taxon>
        <taxon>Flavobacteriaceae</taxon>
        <taxon>Flavobacterium</taxon>
    </lineage>
</organism>
<dbReference type="InterPro" id="IPR023210">
    <property type="entry name" value="NADP_OxRdtase_dom"/>
</dbReference>
<gene>
    <name evidence="2" type="ORF">Q766_12300</name>
</gene>
<dbReference type="CDD" id="cd19152">
    <property type="entry name" value="AKR_AKR15A"/>
    <property type="match status" value="1"/>
</dbReference>
<dbReference type="Proteomes" id="UP000030111">
    <property type="component" value="Unassembled WGS sequence"/>
</dbReference>
<accession>A0A0A2MJU2</accession>
<evidence type="ECO:0000313" key="3">
    <source>
        <dbReference type="Proteomes" id="UP000030111"/>
    </source>
</evidence>
<dbReference type="Gene3D" id="3.20.20.100">
    <property type="entry name" value="NADP-dependent oxidoreductase domain"/>
    <property type="match status" value="1"/>
</dbReference>
<reference evidence="2 3" key="1">
    <citation type="submission" date="2013-09" db="EMBL/GenBank/DDBJ databases">
        <authorList>
            <person name="Zeng Z."/>
            <person name="Chen C."/>
        </authorList>
    </citation>
    <scope>NUCLEOTIDE SEQUENCE [LARGE SCALE GENOMIC DNA]</scope>
    <source>
        <strain evidence="2 3">WB 4.1-42</strain>
    </source>
</reference>
<protein>
    <submittedName>
        <fullName evidence="2">L-fucose dehydrogenase</fullName>
    </submittedName>
</protein>
<dbReference type="AlphaFoldDB" id="A0A0A2MJU2"/>
<keyword evidence="3" id="KW-1185">Reference proteome</keyword>
<dbReference type="InterPro" id="IPR036812">
    <property type="entry name" value="NAD(P)_OxRdtase_dom_sf"/>
</dbReference>
<dbReference type="GO" id="GO:0016491">
    <property type="term" value="F:oxidoreductase activity"/>
    <property type="evidence" value="ECO:0007669"/>
    <property type="project" value="InterPro"/>
</dbReference>
<feature type="domain" description="NADP-dependent oxidoreductase" evidence="1">
    <location>
        <begin position="64"/>
        <end position="370"/>
    </location>
</feature>
<proteinExistence type="predicted"/>
<dbReference type="RefSeq" id="WP_026991413.1">
    <property type="nucleotide sequence ID" value="NZ_AUGP01000029.1"/>
</dbReference>
<dbReference type="eggNOG" id="COG0667">
    <property type="taxonomic scope" value="Bacteria"/>
</dbReference>
<name>A0A0A2MJU2_9FLAO</name>
<dbReference type="SUPFAM" id="SSF51430">
    <property type="entry name" value="NAD(P)-linked oxidoreductase"/>
    <property type="match status" value="1"/>
</dbReference>
<evidence type="ECO:0000259" key="1">
    <source>
        <dbReference type="Pfam" id="PF00248"/>
    </source>
</evidence>
<evidence type="ECO:0000313" key="2">
    <source>
        <dbReference type="EMBL" id="KGO92554.1"/>
    </source>
</evidence>
<sequence>MSTTRRNFLNTLTKGAAAASIAPLVGNVLDNDFTLSPESGVTPIVTEPAASSDYSAEHYRPPYKIGMGGVALGNGFKEADDLESLQAMQAAWDAGIRYYDTSPWYGLGQSERRMGNFLHKKDKKEYVISTKVGRLMYPDANFTHQLWKGRLNFNYKYDYTADGVRKSIEDSLLRLGIPALDIVYIHDLSPDNKDFNGKWLDYFKIAQNGAMKELTKMRSEGLIKAWGLGVNTIEPAMKALDVADPDIFLSATQYSLVKHKDDLEVLFPACEKRGVSIVVGAPLAAGLLAGQDRYLYAGEKPADIMAKYEKMKKVAAAHKVDLRTAALQFTAAPAVVASTIPGIRSVKQANENAASIKATIPADFWAELKKEKLIEENAPTPKAS</sequence>
<dbReference type="EMBL" id="JRLY01000009">
    <property type="protein sequence ID" value="KGO92554.1"/>
    <property type="molecule type" value="Genomic_DNA"/>
</dbReference>
<dbReference type="Pfam" id="PF00248">
    <property type="entry name" value="Aldo_ket_red"/>
    <property type="match status" value="1"/>
</dbReference>
<dbReference type="InterPro" id="IPR020471">
    <property type="entry name" value="AKR"/>
</dbReference>
<dbReference type="OrthoDB" id="9773828at2"/>
<dbReference type="GO" id="GO:0005829">
    <property type="term" value="C:cytosol"/>
    <property type="evidence" value="ECO:0007669"/>
    <property type="project" value="TreeGrafter"/>
</dbReference>
<dbReference type="PANTHER" id="PTHR42686:SF1">
    <property type="entry name" value="GH17980P-RELATED"/>
    <property type="match status" value="1"/>
</dbReference>
<dbReference type="PANTHER" id="PTHR42686">
    <property type="entry name" value="GH17980P-RELATED"/>
    <property type="match status" value="1"/>
</dbReference>
<dbReference type="STRING" id="1121898.GCA_000422725_03444"/>
<comment type="caution">
    <text evidence="2">The sequence shown here is derived from an EMBL/GenBank/DDBJ whole genome shotgun (WGS) entry which is preliminary data.</text>
</comment>